<reference evidence="2" key="1">
    <citation type="submission" date="2021-03" db="EMBL/GenBank/DDBJ databases">
        <title>Acanthopleuribacteraceae sp. M133.</title>
        <authorList>
            <person name="Wang G."/>
        </authorList>
    </citation>
    <scope>NUCLEOTIDE SEQUENCE</scope>
    <source>
        <strain evidence="2">M133</strain>
    </source>
</reference>
<dbReference type="Proteomes" id="UP000663929">
    <property type="component" value="Chromosome"/>
</dbReference>
<gene>
    <name evidence="2" type="ORF">J3U87_19845</name>
</gene>
<feature type="compositionally biased region" description="Polar residues" evidence="1">
    <location>
        <begin position="213"/>
        <end position="222"/>
    </location>
</feature>
<dbReference type="InterPro" id="IPR030959">
    <property type="entry name" value="GWxTD_dom"/>
</dbReference>
<feature type="compositionally biased region" description="Pro residues" evidence="1">
    <location>
        <begin position="277"/>
        <end position="286"/>
    </location>
</feature>
<name>A0A8A4TMM4_SULCO</name>
<dbReference type="EMBL" id="CP071793">
    <property type="protein sequence ID" value="QTD47845.1"/>
    <property type="molecule type" value="Genomic_DNA"/>
</dbReference>
<accession>A0A8A4TMM4</accession>
<organism evidence="2 3">
    <name type="scientific">Sulfidibacter corallicola</name>
    <dbReference type="NCBI Taxonomy" id="2818388"/>
    <lineage>
        <taxon>Bacteria</taxon>
        <taxon>Pseudomonadati</taxon>
        <taxon>Acidobacteriota</taxon>
        <taxon>Holophagae</taxon>
        <taxon>Acanthopleuribacterales</taxon>
        <taxon>Acanthopleuribacteraceae</taxon>
        <taxon>Sulfidibacter</taxon>
    </lineage>
</organism>
<keyword evidence="3" id="KW-1185">Reference proteome</keyword>
<feature type="compositionally biased region" description="Low complexity" evidence="1">
    <location>
        <begin position="245"/>
        <end position="269"/>
    </location>
</feature>
<dbReference type="AlphaFoldDB" id="A0A8A4TMM4"/>
<proteinExistence type="predicted"/>
<dbReference type="KEGG" id="scor:J3U87_19845"/>
<sequence>MPRTKWIWIALLVLSPSLYGGKRTKLNDEERAWLNKVDLIITTAERKTFRKRLTTHHQRKQFIELFWAKRDPDLSDNRNPFRENYLARYDFAMAHFERKNVSRPMTPRSHVLLLLGKPTKIEYRLDFGLVGFRTQTRLLNYRPELWIYEDPPFEFRPKRLRVQFLPINSWGDYVSVTDPFTGQWLRTLKHKFIMHPDLEMAPVPTVEEEIFSVSTDRPTMPSSAERADGVPHTGPKPATVARVNPTQSAPVSSAPVPVTAPEPAATPSSMARAEVPTPDPTPPVAPPTTSGSGATPVDKLNQTDLMVPSMTTSGKSGQESRFSPEAGNAANLRVTTSFFKRGQNQGLFMGRIGFPLKSLDFRFQSSQYEAPFILDYAIVSPDGQVVLTNRIKKEVLVPRKELLEREGAVFSEAFAVILPSDRYSVRMQLFDVNGQETSYHEIPVELARLNDQSKQVVDFVLMDPNVDPKNANFTIRDQPFTLNIAPHLARGDRIYPVLELSGAITQPEVDSIVFRAVRQDKTIQQWQLFPEEVTVTPQGTVLIHPILESSNLAPGPYDLHFEMELSEGELLTRKLAIEVR</sequence>
<dbReference type="RefSeq" id="WP_237377512.1">
    <property type="nucleotide sequence ID" value="NZ_CP071793.1"/>
</dbReference>
<feature type="compositionally biased region" description="Polar residues" evidence="1">
    <location>
        <begin position="300"/>
        <end position="321"/>
    </location>
</feature>
<evidence type="ECO:0000313" key="3">
    <source>
        <dbReference type="Proteomes" id="UP000663929"/>
    </source>
</evidence>
<dbReference type="NCBIfam" id="TIGR04514">
    <property type="entry name" value="GWxTD_dom"/>
    <property type="match status" value="1"/>
</dbReference>
<evidence type="ECO:0000256" key="1">
    <source>
        <dbReference type="SAM" id="MobiDB-lite"/>
    </source>
</evidence>
<evidence type="ECO:0000313" key="2">
    <source>
        <dbReference type="EMBL" id="QTD47845.1"/>
    </source>
</evidence>
<protein>
    <submittedName>
        <fullName evidence="2">GWxTD domain-containing protein</fullName>
    </submittedName>
</protein>
<feature type="region of interest" description="Disordered" evidence="1">
    <location>
        <begin position="213"/>
        <end position="327"/>
    </location>
</feature>